<evidence type="ECO:0000256" key="1">
    <source>
        <dbReference type="SAM" id="Phobius"/>
    </source>
</evidence>
<keyword evidence="1" id="KW-1133">Transmembrane helix</keyword>
<feature type="transmembrane region" description="Helical" evidence="1">
    <location>
        <begin position="6"/>
        <end position="26"/>
    </location>
</feature>
<comment type="caution">
    <text evidence="2">The sequence shown here is derived from an EMBL/GenBank/DDBJ whole genome shotgun (WGS) entry which is preliminary data.</text>
</comment>
<reference evidence="2 3" key="1">
    <citation type="submission" date="2019-01" db="EMBL/GenBank/DDBJ databases">
        <title>Filimonas sp. strain TTM-71.</title>
        <authorList>
            <person name="Chen W.-M."/>
        </authorList>
    </citation>
    <scope>NUCLEOTIDE SEQUENCE [LARGE SCALE GENOMIC DNA]</scope>
    <source>
        <strain evidence="2 3">TTM-71</strain>
    </source>
</reference>
<dbReference type="OrthoDB" id="8194095at2"/>
<organism evidence="2 3">
    <name type="scientific">Filimonas effusa</name>
    <dbReference type="NCBI Taxonomy" id="2508721"/>
    <lineage>
        <taxon>Bacteria</taxon>
        <taxon>Pseudomonadati</taxon>
        <taxon>Bacteroidota</taxon>
        <taxon>Chitinophagia</taxon>
        <taxon>Chitinophagales</taxon>
        <taxon>Chitinophagaceae</taxon>
        <taxon>Filimonas</taxon>
    </lineage>
</organism>
<keyword evidence="1" id="KW-0472">Membrane</keyword>
<proteinExistence type="predicted"/>
<protein>
    <submittedName>
        <fullName evidence="2">Uncharacterized protein</fullName>
    </submittedName>
</protein>
<keyword evidence="3" id="KW-1185">Reference proteome</keyword>
<dbReference type="RefSeq" id="WP_129002030.1">
    <property type="nucleotide sequence ID" value="NZ_SDHZ01000001.1"/>
</dbReference>
<accession>A0A4Q1DAK6</accession>
<dbReference type="AlphaFoldDB" id="A0A4Q1DAK6"/>
<dbReference type="Proteomes" id="UP000290545">
    <property type="component" value="Unassembled WGS sequence"/>
</dbReference>
<dbReference type="EMBL" id="SDHZ01000001">
    <property type="protein sequence ID" value="RXK86280.1"/>
    <property type="molecule type" value="Genomic_DNA"/>
</dbReference>
<evidence type="ECO:0000313" key="2">
    <source>
        <dbReference type="EMBL" id="RXK86280.1"/>
    </source>
</evidence>
<evidence type="ECO:0000313" key="3">
    <source>
        <dbReference type="Proteomes" id="UP000290545"/>
    </source>
</evidence>
<name>A0A4Q1DAK6_9BACT</name>
<keyword evidence="1" id="KW-0812">Transmembrane</keyword>
<gene>
    <name evidence="2" type="ORF">ESB13_05590</name>
</gene>
<sequence>MLSSVSFLTALPAILGIAGFVIYYILKKSVTEDPTVRRIIDKLKFDEPDFENRWNGLTSTQKEALLKDDNELRSKLAVQDRAIKTNAQKKYLFMQGIPVAIQMFYRTAAPANR</sequence>